<name>A0ABV2AIK8_9EUKA</name>
<evidence type="ECO:0000313" key="2">
    <source>
        <dbReference type="EMBL" id="MES1919500.1"/>
    </source>
</evidence>
<protein>
    <submittedName>
        <fullName evidence="2">Uncharacterized protein</fullName>
    </submittedName>
</protein>
<reference evidence="2 3" key="1">
    <citation type="journal article" date="2024" name="BMC Biol.">
        <title>Comparative genomics of Ascetosporea gives new insight into the evolutionary basis for animal parasitism in Rhizaria.</title>
        <authorList>
            <person name="Hiltunen Thoren M."/>
            <person name="Onut-Brannstrom I."/>
            <person name="Alfjorden A."/>
            <person name="Peckova H."/>
            <person name="Swords F."/>
            <person name="Hooper C."/>
            <person name="Holzer A.S."/>
            <person name="Bass D."/>
            <person name="Burki F."/>
        </authorList>
    </citation>
    <scope>NUCLEOTIDE SEQUENCE [LARGE SCALE GENOMIC DNA]</scope>
    <source>
        <strain evidence="2">20-A016</strain>
    </source>
</reference>
<feature type="region of interest" description="Disordered" evidence="1">
    <location>
        <begin position="45"/>
        <end position="94"/>
    </location>
</feature>
<keyword evidence="3" id="KW-1185">Reference proteome</keyword>
<sequence>MDSLKNVLGRRQKTYYNKKYDSCSDYEYNWRIRKEHFLYYERQKEDELKERKENKREESLKRREKREESFKRREKREESFKRRENEIENTLSTDKNAPEMSDLIEVVVPKSVLGKMKKYFTALMRKISLKY</sequence>
<accession>A0ABV2AIK8</accession>
<evidence type="ECO:0000256" key="1">
    <source>
        <dbReference type="SAM" id="MobiDB-lite"/>
    </source>
</evidence>
<evidence type="ECO:0000313" key="3">
    <source>
        <dbReference type="Proteomes" id="UP001439008"/>
    </source>
</evidence>
<gene>
    <name evidence="2" type="ORF">MHBO_001320</name>
</gene>
<organism evidence="2 3">
    <name type="scientific">Bonamia ostreae</name>
    <dbReference type="NCBI Taxonomy" id="126728"/>
    <lineage>
        <taxon>Eukaryota</taxon>
        <taxon>Sar</taxon>
        <taxon>Rhizaria</taxon>
        <taxon>Endomyxa</taxon>
        <taxon>Ascetosporea</taxon>
        <taxon>Haplosporida</taxon>
        <taxon>Bonamia</taxon>
    </lineage>
</organism>
<feature type="compositionally biased region" description="Basic and acidic residues" evidence="1">
    <location>
        <begin position="45"/>
        <end position="86"/>
    </location>
</feature>
<proteinExistence type="predicted"/>
<dbReference type="Proteomes" id="UP001439008">
    <property type="component" value="Unassembled WGS sequence"/>
</dbReference>
<comment type="caution">
    <text evidence="2">The sequence shown here is derived from an EMBL/GenBank/DDBJ whole genome shotgun (WGS) entry which is preliminary data.</text>
</comment>
<dbReference type="EMBL" id="JBDODL010000309">
    <property type="protein sequence ID" value="MES1919500.1"/>
    <property type="molecule type" value="Genomic_DNA"/>
</dbReference>